<evidence type="ECO:0000313" key="6">
    <source>
        <dbReference type="EMBL" id="KAL2851056.1"/>
    </source>
</evidence>
<evidence type="ECO:0000256" key="1">
    <source>
        <dbReference type="ARBA" id="ARBA00004141"/>
    </source>
</evidence>
<organism evidence="6 7">
    <name type="scientific">Aspergillus pseudoustus</name>
    <dbReference type="NCBI Taxonomy" id="1810923"/>
    <lineage>
        <taxon>Eukaryota</taxon>
        <taxon>Fungi</taxon>
        <taxon>Dikarya</taxon>
        <taxon>Ascomycota</taxon>
        <taxon>Pezizomycotina</taxon>
        <taxon>Eurotiomycetes</taxon>
        <taxon>Eurotiomycetidae</taxon>
        <taxon>Eurotiales</taxon>
        <taxon>Aspergillaceae</taxon>
        <taxon>Aspergillus</taxon>
        <taxon>Aspergillus subgen. Nidulantes</taxon>
    </lineage>
</organism>
<keyword evidence="3 5" id="KW-1133">Transmembrane helix</keyword>
<evidence type="ECO:0000313" key="7">
    <source>
        <dbReference type="Proteomes" id="UP001610446"/>
    </source>
</evidence>
<gene>
    <name evidence="6" type="ORF">BJY01DRAFT_245158</name>
</gene>
<comment type="caution">
    <text evidence="5">Lacks conserved residue(s) required for the propagation of feature annotation.</text>
</comment>
<keyword evidence="5" id="KW-0808">Transferase</keyword>
<dbReference type="EMBL" id="JBFXLU010000032">
    <property type="protein sequence ID" value="KAL2851056.1"/>
    <property type="molecule type" value="Genomic_DNA"/>
</dbReference>
<dbReference type="EC" id="2.1.1.100" evidence="5"/>
<name>A0ABR4KFL1_9EURO</name>
<reference evidence="6 7" key="1">
    <citation type="submission" date="2024-07" db="EMBL/GenBank/DDBJ databases">
        <title>Section-level genome sequencing and comparative genomics of Aspergillus sections Usti and Cavernicolus.</title>
        <authorList>
            <consortium name="Lawrence Berkeley National Laboratory"/>
            <person name="Nybo J.L."/>
            <person name="Vesth T.C."/>
            <person name="Theobald S."/>
            <person name="Frisvad J.C."/>
            <person name="Larsen T.O."/>
            <person name="Kjaerboelling I."/>
            <person name="Rothschild-Mancinelli K."/>
            <person name="Lyhne E.K."/>
            <person name="Kogle M.E."/>
            <person name="Barry K."/>
            <person name="Clum A."/>
            <person name="Na H."/>
            <person name="Ledsgaard L."/>
            <person name="Lin J."/>
            <person name="Lipzen A."/>
            <person name="Kuo A."/>
            <person name="Riley R."/>
            <person name="Mondo S."/>
            <person name="Labutti K."/>
            <person name="Haridas S."/>
            <person name="Pangalinan J."/>
            <person name="Salamov A.A."/>
            <person name="Simmons B.A."/>
            <person name="Magnuson J.K."/>
            <person name="Chen J."/>
            <person name="Drula E."/>
            <person name="Henrissat B."/>
            <person name="Wiebenga A."/>
            <person name="Lubbers R.J."/>
            <person name="Gomes A.C."/>
            <person name="Makela M.R."/>
            <person name="Stajich J."/>
            <person name="Grigoriev I.V."/>
            <person name="Mortensen U.H."/>
            <person name="De Vries R.P."/>
            <person name="Baker S.E."/>
            <person name="Andersen M.R."/>
        </authorList>
    </citation>
    <scope>NUCLEOTIDE SEQUENCE [LARGE SCALE GENOMIC DNA]</scope>
    <source>
        <strain evidence="6 7">CBS 123904</strain>
    </source>
</reference>
<feature type="transmembrane region" description="Helical" evidence="5">
    <location>
        <begin position="165"/>
        <end position="182"/>
    </location>
</feature>
<dbReference type="InterPro" id="IPR007269">
    <property type="entry name" value="ICMT_MeTrfase"/>
</dbReference>
<feature type="transmembrane region" description="Helical" evidence="5">
    <location>
        <begin position="194"/>
        <end position="216"/>
    </location>
</feature>
<proteinExistence type="inferred from homology"/>
<comment type="subcellular location">
    <subcellularLocation>
        <location evidence="5">Endoplasmic reticulum membrane</location>
        <topology evidence="5">Multi-pass membrane protein</topology>
    </subcellularLocation>
    <subcellularLocation>
        <location evidence="1">Membrane</location>
        <topology evidence="1">Multi-pass membrane protein</topology>
    </subcellularLocation>
</comment>
<keyword evidence="5" id="KW-0949">S-adenosyl-L-methionine</keyword>
<dbReference type="PANTHER" id="PTHR12714">
    <property type="entry name" value="PROTEIN-S ISOPRENYLCYSTEINE O-METHYLTRANSFERASE"/>
    <property type="match status" value="1"/>
</dbReference>
<dbReference type="Pfam" id="PF04140">
    <property type="entry name" value="ICMT"/>
    <property type="match status" value="1"/>
</dbReference>
<keyword evidence="2 5" id="KW-0812">Transmembrane</keyword>
<dbReference type="Proteomes" id="UP001610446">
    <property type="component" value="Unassembled WGS sequence"/>
</dbReference>
<dbReference type="PANTHER" id="PTHR12714:SF9">
    <property type="entry name" value="PROTEIN-S-ISOPRENYLCYSTEINE O-METHYLTRANSFERASE"/>
    <property type="match status" value="1"/>
</dbReference>
<dbReference type="Gene3D" id="1.20.120.1630">
    <property type="match status" value="1"/>
</dbReference>
<sequence length="248" mass="27681">MVFEMPVLLSQITFTLITLATTYLIRYTNQDPNPPKSEPAEKSPANYYATDTTKKDTLMAAGFYLTPAKHINAITLVGIAHALLALPPEAQRVALCPNYNNAPRSGTVFAWNLYTTFTLALLWASLLLRLAAYSNLGSSFTYFITKPSSGLKTTGVHRSIRHPSYTGLFGITLGMVLLFFRARGLIGCWLPAPVAYLLEGLFWVWGVFLVPGVFWVRVREEEAFLAEEFGEEWAAYVARTWRFAPGLI</sequence>
<evidence type="ECO:0000256" key="3">
    <source>
        <dbReference type="ARBA" id="ARBA00022989"/>
    </source>
</evidence>
<comment type="similarity">
    <text evidence="5">Belongs to the class VI-like SAM-binding methyltransferase superfamily. Isoprenylcysteine carboxyl methyltransferase family.</text>
</comment>
<keyword evidence="7" id="KW-1185">Reference proteome</keyword>
<keyword evidence="4 5" id="KW-0472">Membrane</keyword>
<feature type="transmembrane region" description="Helical" evidence="5">
    <location>
        <begin position="7"/>
        <end position="25"/>
    </location>
</feature>
<keyword evidence="5" id="KW-0489">Methyltransferase</keyword>
<keyword evidence="5" id="KW-0256">Endoplasmic reticulum</keyword>
<comment type="caution">
    <text evidence="6">The sequence shown here is derived from an EMBL/GenBank/DDBJ whole genome shotgun (WGS) entry which is preliminary data.</text>
</comment>
<accession>A0ABR4KFL1</accession>
<protein>
    <recommendedName>
        <fullName evidence="5">Protein-S-isoprenylcysteine O-methyltransferase</fullName>
        <ecNumber evidence="5">2.1.1.100</ecNumber>
    </recommendedName>
</protein>
<evidence type="ECO:0000256" key="5">
    <source>
        <dbReference type="RuleBase" id="RU362022"/>
    </source>
</evidence>
<evidence type="ECO:0000256" key="2">
    <source>
        <dbReference type="ARBA" id="ARBA00022692"/>
    </source>
</evidence>
<comment type="catalytic activity">
    <reaction evidence="5">
        <text>[protein]-C-terminal S-[(2E,6E)-farnesyl]-L-cysteine + S-adenosyl-L-methionine = [protein]-C-terminal S-[(2E,6E)-farnesyl]-L-cysteine methyl ester + S-adenosyl-L-homocysteine</text>
        <dbReference type="Rhea" id="RHEA:21672"/>
        <dbReference type="Rhea" id="RHEA-COMP:12125"/>
        <dbReference type="Rhea" id="RHEA-COMP:12126"/>
        <dbReference type="ChEBI" id="CHEBI:57856"/>
        <dbReference type="ChEBI" id="CHEBI:59789"/>
        <dbReference type="ChEBI" id="CHEBI:90510"/>
        <dbReference type="ChEBI" id="CHEBI:90511"/>
        <dbReference type="EC" id="2.1.1.100"/>
    </reaction>
</comment>
<evidence type="ECO:0000256" key="4">
    <source>
        <dbReference type="ARBA" id="ARBA00023136"/>
    </source>
</evidence>